<name>A0ABY4ENT5_9BACI</name>
<dbReference type="RefSeq" id="WP_244712568.1">
    <property type="nucleotide sequence ID" value="NZ_CP095073.1"/>
</dbReference>
<feature type="domain" description="DUF8042" evidence="1">
    <location>
        <begin position="6"/>
        <end position="123"/>
    </location>
</feature>
<dbReference type="InterPro" id="IPR058355">
    <property type="entry name" value="DUF8042"/>
</dbReference>
<dbReference type="EMBL" id="CP095073">
    <property type="protein sequence ID" value="UOQ45736.1"/>
    <property type="molecule type" value="Genomic_DNA"/>
</dbReference>
<keyword evidence="3" id="KW-1185">Reference proteome</keyword>
<evidence type="ECO:0000313" key="3">
    <source>
        <dbReference type="Proteomes" id="UP000831787"/>
    </source>
</evidence>
<dbReference type="Proteomes" id="UP000831787">
    <property type="component" value="Chromosome"/>
</dbReference>
<proteinExistence type="predicted"/>
<sequence length="127" mass="15243">MTDLTVEQHHMLREYDRLLTVTSEGFQYLEDNTKEDAPPQVQQVFEDVLLSFQQMSKTHEQLVNLFQEDPDVKGMIDDFHEMALLLQEWFELDTHEEKQQLLIQRIVPAYESFREQMQLFVKPYIAH</sequence>
<gene>
    <name evidence="2" type="ORF">MUN89_07340</name>
</gene>
<protein>
    <recommendedName>
        <fullName evidence="1">DUF8042 domain-containing protein</fullName>
    </recommendedName>
</protein>
<evidence type="ECO:0000259" key="1">
    <source>
        <dbReference type="Pfam" id="PF26154"/>
    </source>
</evidence>
<evidence type="ECO:0000313" key="2">
    <source>
        <dbReference type="EMBL" id="UOQ45736.1"/>
    </source>
</evidence>
<organism evidence="2 3">
    <name type="scientific">Halobacillus salinarum</name>
    <dbReference type="NCBI Taxonomy" id="2932257"/>
    <lineage>
        <taxon>Bacteria</taxon>
        <taxon>Bacillati</taxon>
        <taxon>Bacillota</taxon>
        <taxon>Bacilli</taxon>
        <taxon>Bacillales</taxon>
        <taxon>Bacillaceae</taxon>
        <taxon>Halobacillus</taxon>
    </lineage>
</organism>
<dbReference type="Pfam" id="PF26154">
    <property type="entry name" value="DUF8042"/>
    <property type="match status" value="1"/>
</dbReference>
<reference evidence="2 3" key="1">
    <citation type="submission" date="2022-04" db="EMBL/GenBank/DDBJ databases">
        <title>Halobacillus sp. isolated from saltern.</title>
        <authorList>
            <person name="Won M."/>
            <person name="Lee C.-M."/>
            <person name="Woen H.-Y."/>
            <person name="Kwon S.-W."/>
        </authorList>
    </citation>
    <scope>NUCLEOTIDE SEQUENCE [LARGE SCALE GENOMIC DNA]</scope>
    <source>
        <strain evidence="2 3">SSBR10-3</strain>
    </source>
</reference>
<accession>A0ABY4ENT5</accession>